<comment type="caution">
    <text evidence="2">The sequence shown here is derived from an EMBL/GenBank/DDBJ whole genome shotgun (WGS) entry which is preliminary data.</text>
</comment>
<keyword evidence="3" id="KW-1185">Reference proteome</keyword>
<organism evidence="2 3">
    <name type="scientific">Leptosia nina</name>
    <dbReference type="NCBI Taxonomy" id="320188"/>
    <lineage>
        <taxon>Eukaryota</taxon>
        <taxon>Metazoa</taxon>
        <taxon>Ecdysozoa</taxon>
        <taxon>Arthropoda</taxon>
        <taxon>Hexapoda</taxon>
        <taxon>Insecta</taxon>
        <taxon>Pterygota</taxon>
        <taxon>Neoptera</taxon>
        <taxon>Endopterygota</taxon>
        <taxon>Lepidoptera</taxon>
        <taxon>Glossata</taxon>
        <taxon>Ditrysia</taxon>
        <taxon>Papilionoidea</taxon>
        <taxon>Pieridae</taxon>
        <taxon>Pierinae</taxon>
        <taxon>Leptosia</taxon>
    </lineage>
</organism>
<reference evidence="2 3" key="1">
    <citation type="submission" date="2023-11" db="EMBL/GenBank/DDBJ databases">
        <authorList>
            <person name="Okamura Y."/>
        </authorList>
    </citation>
    <scope>NUCLEOTIDE SEQUENCE [LARGE SCALE GENOMIC DNA]</scope>
</reference>
<dbReference type="AlphaFoldDB" id="A0AAV1JAH3"/>
<protein>
    <submittedName>
        <fullName evidence="2">Uncharacterized protein</fullName>
    </submittedName>
</protein>
<dbReference type="Proteomes" id="UP001497472">
    <property type="component" value="Unassembled WGS sequence"/>
</dbReference>
<feature type="transmembrane region" description="Helical" evidence="1">
    <location>
        <begin position="147"/>
        <end position="164"/>
    </location>
</feature>
<sequence>MQLATSSWCCGGDLRLKCFVIGYLNLIASVVDIGCHLLIVAIISKGFQCDIDRASLQLIDWPWLEPVLIVLNVGTHGFYSFPLLLRSYNDISIDYLPIVVEPRCYPGMLHVHLIDILNFLINAIWFRFVLSFVGALHRKDPEPIRMFYGVSVLKLVLQILYIAYQPGLDVFSLEGSWVIKIVDICMAAVFLIIISKYIKQLKAERSVSLADHPPTYIECLINATKTQNGEKKEEIVNVDVDIKNKTDTS</sequence>
<feature type="transmembrane region" description="Helical" evidence="1">
    <location>
        <begin position="176"/>
        <end position="198"/>
    </location>
</feature>
<name>A0AAV1JAH3_9NEOP</name>
<evidence type="ECO:0000313" key="3">
    <source>
        <dbReference type="Proteomes" id="UP001497472"/>
    </source>
</evidence>
<keyword evidence="1" id="KW-0472">Membrane</keyword>
<keyword evidence="1" id="KW-0812">Transmembrane</keyword>
<evidence type="ECO:0000313" key="2">
    <source>
        <dbReference type="EMBL" id="CAK1545527.1"/>
    </source>
</evidence>
<keyword evidence="1" id="KW-1133">Transmembrane helix</keyword>
<accession>A0AAV1JAH3</accession>
<evidence type="ECO:0000256" key="1">
    <source>
        <dbReference type="SAM" id="Phobius"/>
    </source>
</evidence>
<dbReference type="EMBL" id="CAVLEF010000007">
    <property type="protein sequence ID" value="CAK1545527.1"/>
    <property type="molecule type" value="Genomic_DNA"/>
</dbReference>
<gene>
    <name evidence="2" type="ORF">LNINA_LOCUS5167</name>
</gene>
<proteinExistence type="predicted"/>
<feature type="transmembrane region" description="Helical" evidence="1">
    <location>
        <begin position="20"/>
        <end position="43"/>
    </location>
</feature>
<feature type="transmembrane region" description="Helical" evidence="1">
    <location>
        <begin position="116"/>
        <end position="135"/>
    </location>
</feature>